<feature type="domain" description="NAD-dependent epimerase/dehydratase" evidence="1">
    <location>
        <begin position="4"/>
        <end position="249"/>
    </location>
</feature>
<accession>A0ABR7C4A1</accession>
<gene>
    <name evidence="2" type="ORF">H8S53_11850</name>
</gene>
<dbReference type="InterPro" id="IPR050177">
    <property type="entry name" value="Lipid_A_modif_metabolic_enz"/>
</dbReference>
<name>A0ABR7C4A1_9BACE</name>
<dbReference type="EMBL" id="JACOOG010000001">
    <property type="protein sequence ID" value="MBC5591919.1"/>
    <property type="molecule type" value="Genomic_DNA"/>
</dbReference>
<evidence type="ECO:0000313" key="2">
    <source>
        <dbReference type="EMBL" id="MBC5591919.1"/>
    </source>
</evidence>
<dbReference type="PANTHER" id="PTHR43245:SF13">
    <property type="entry name" value="UDP-D-APIOSE_UDP-D-XYLOSE SYNTHASE 2"/>
    <property type="match status" value="1"/>
</dbReference>
<evidence type="ECO:0000259" key="1">
    <source>
        <dbReference type="Pfam" id="PF01370"/>
    </source>
</evidence>
<dbReference type="Gene3D" id="3.40.50.720">
    <property type="entry name" value="NAD(P)-binding Rossmann-like Domain"/>
    <property type="match status" value="1"/>
</dbReference>
<keyword evidence="3" id="KW-1185">Reference proteome</keyword>
<proteinExistence type="predicted"/>
<organism evidence="2 3">
    <name type="scientific">Bacteroides parvus</name>
    <dbReference type="NCBI Taxonomy" id="2763025"/>
    <lineage>
        <taxon>Bacteria</taxon>
        <taxon>Pseudomonadati</taxon>
        <taxon>Bacteroidota</taxon>
        <taxon>Bacteroidia</taxon>
        <taxon>Bacteroidales</taxon>
        <taxon>Bacteroidaceae</taxon>
        <taxon>Bacteroides</taxon>
    </lineage>
</organism>
<comment type="caution">
    <text evidence="2">The sequence shown here is derived from an EMBL/GenBank/DDBJ whole genome shotgun (WGS) entry which is preliminary data.</text>
</comment>
<dbReference type="PANTHER" id="PTHR43245">
    <property type="entry name" value="BIFUNCTIONAL POLYMYXIN RESISTANCE PROTEIN ARNA"/>
    <property type="match status" value="1"/>
</dbReference>
<sequence>MKKILILGANGGVGKYLVDYFLEKGVPMGYEVIGAGRHDCSFVEKRIKYIKVDITRKEDFEKFPQNIYAIIDLAGAMPARMQGYEPRLYINTNIVGTFNVLQYCIQNRVDRILYSQSFGDIKDWGENKILLKSDMPPQFSYDTDHSVYVVSKNTAVELIKCYHALHNLKSFIFRLPTVYSWSDNDSYYVDGVLRKRAWRLLIDKASKGDIIEVWGDPSRKKDMVYVKDFCQMLYKACFVNRDFGYYNVGTGKGTSLLDQIKGIIDVFTVDKVSPIELCPEKNNAPQYIMDIENAVQDLDYEPMYDYMKMLNDMKKERDLNRFAEI</sequence>
<evidence type="ECO:0000313" key="3">
    <source>
        <dbReference type="Proteomes" id="UP000600230"/>
    </source>
</evidence>
<protein>
    <submittedName>
        <fullName evidence="2">NAD(P)-dependent oxidoreductase</fullName>
    </submittedName>
</protein>
<reference evidence="2 3" key="1">
    <citation type="submission" date="2020-08" db="EMBL/GenBank/DDBJ databases">
        <title>Genome public.</title>
        <authorList>
            <person name="Liu C."/>
            <person name="Sun Q."/>
        </authorList>
    </citation>
    <scope>NUCLEOTIDE SEQUENCE [LARGE SCALE GENOMIC DNA]</scope>
    <source>
        <strain evidence="2 3">NSJ-21</strain>
    </source>
</reference>
<dbReference type="Proteomes" id="UP000600230">
    <property type="component" value="Unassembled WGS sequence"/>
</dbReference>
<dbReference type="InterPro" id="IPR001509">
    <property type="entry name" value="Epimerase_deHydtase"/>
</dbReference>
<dbReference type="SUPFAM" id="SSF51735">
    <property type="entry name" value="NAD(P)-binding Rossmann-fold domains"/>
    <property type="match status" value="1"/>
</dbReference>
<dbReference type="RefSeq" id="WP_186905835.1">
    <property type="nucleotide sequence ID" value="NZ_JACOOG010000001.1"/>
</dbReference>
<dbReference type="Pfam" id="PF01370">
    <property type="entry name" value="Epimerase"/>
    <property type="match status" value="1"/>
</dbReference>
<dbReference type="InterPro" id="IPR036291">
    <property type="entry name" value="NAD(P)-bd_dom_sf"/>
</dbReference>